<organism evidence="1 2">
    <name type="scientific">Paramecium octaurelia</name>
    <dbReference type="NCBI Taxonomy" id="43137"/>
    <lineage>
        <taxon>Eukaryota</taxon>
        <taxon>Sar</taxon>
        <taxon>Alveolata</taxon>
        <taxon>Ciliophora</taxon>
        <taxon>Intramacronucleata</taxon>
        <taxon>Oligohymenophorea</taxon>
        <taxon>Peniculida</taxon>
        <taxon>Parameciidae</taxon>
        <taxon>Paramecium</taxon>
    </lineage>
</organism>
<proteinExistence type="predicted"/>
<comment type="caution">
    <text evidence="1">The sequence shown here is derived from an EMBL/GenBank/DDBJ whole genome shotgun (WGS) entry which is preliminary data.</text>
</comment>
<gene>
    <name evidence="1" type="ORF">POCTA_138.1.T2120009</name>
</gene>
<keyword evidence="2" id="KW-1185">Reference proteome</keyword>
<protein>
    <submittedName>
        <fullName evidence="1">Uncharacterized protein</fullName>
    </submittedName>
</protein>
<evidence type="ECO:0000313" key="2">
    <source>
        <dbReference type="Proteomes" id="UP000683925"/>
    </source>
</evidence>
<dbReference type="Proteomes" id="UP000683925">
    <property type="component" value="Unassembled WGS sequence"/>
</dbReference>
<name>A0A8S1YN22_PAROT</name>
<reference evidence="1" key="1">
    <citation type="submission" date="2021-01" db="EMBL/GenBank/DDBJ databases">
        <authorList>
            <consortium name="Genoscope - CEA"/>
            <person name="William W."/>
        </authorList>
    </citation>
    <scope>NUCLEOTIDE SEQUENCE</scope>
</reference>
<accession>A0A8S1YN22</accession>
<evidence type="ECO:0000313" key="1">
    <source>
        <dbReference type="EMBL" id="CAD8215183.1"/>
    </source>
</evidence>
<dbReference type="AlphaFoldDB" id="A0A8S1YN22"/>
<dbReference type="EMBL" id="CAJJDP010000216">
    <property type="protein sequence ID" value="CAD8215183.1"/>
    <property type="molecule type" value="Genomic_DNA"/>
</dbReference>
<sequence>MIEFRAPRYWKAAEQFERRSTKWKVLRRKRLQIYITCLEYQREKEGSFMNTIKIDDNQYQANYKEIIHRCIQKIIEIQQEFSEEKVSKGLQRSQNEGKGYL</sequence>